<sequence length="495" mass="56773">MIRDRQVLADLKRRNGCEEPMNYPHKDPLLGLDLFFAMGKAMQSGQMLNLNKKLFETYGRTFQFKSWGTNVISTREPRNIQTVLALAFDNFGVEPVKQKESGGSLMAKGIFTADGAIWARSRALIRPTFARPQISSFESLELHVKQLLDCIPRDGTAIDLQPLFKRMFLDTSTEFLFGESVNCLSPETSFRSSQFLESFDTSMHGLAARMQLGKLAFIRGRDTHWKNAVRQVHEFIDSHVERVLRQRKSHDTVDNNNVAGKGQSRRYILLDEMANETQDPMDLRYQLLHVFFPAHDATGIAVSDMLFHLARDPNRWRKLQSETLAVISSGPYSFELLKSMKYMRYVFNERIGLKQPGLRLHPLAGMVRRVCHKDTVLPLGGGVDGKAPIFVKRGTRVVMNIHALHRDQDLWGHDADDFRPERWESARPVWEYLPFSGGPRICPAQQMVFTEAAYIVARMTQEFSTVENVDPEPWTERFRMTVESRNGVKVRMICD</sequence>
<dbReference type="EMBL" id="JASNWA010000009">
    <property type="protein sequence ID" value="KAK3169419.1"/>
    <property type="molecule type" value="Genomic_DNA"/>
</dbReference>
<dbReference type="GO" id="GO:0016712">
    <property type="term" value="F:oxidoreductase activity, acting on paired donors, with incorporation or reduction of molecular oxygen, reduced flavin or flavoprotein as one donor, and incorporation of one atom of oxygen"/>
    <property type="evidence" value="ECO:0007669"/>
    <property type="project" value="InterPro"/>
</dbReference>
<dbReference type="InterPro" id="IPR001128">
    <property type="entry name" value="Cyt_P450"/>
</dbReference>
<dbReference type="PANTHER" id="PTHR24287">
    <property type="entry name" value="P450, PUTATIVE (EUROFUNG)-RELATED"/>
    <property type="match status" value="1"/>
</dbReference>
<dbReference type="Gene3D" id="1.10.630.10">
    <property type="entry name" value="Cytochrome P450"/>
    <property type="match status" value="1"/>
</dbReference>
<comment type="caution">
    <text evidence="10">The sequence shown here is derived from an EMBL/GenBank/DDBJ whole genome shotgun (WGS) entry which is preliminary data.</text>
</comment>
<evidence type="ECO:0000256" key="5">
    <source>
        <dbReference type="ARBA" id="ARBA00023002"/>
    </source>
</evidence>
<comment type="cofactor">
    <cofactor evidence="1 8">
        <name>heme</name>
        <dbReference type="ChEBI" id="CHEBI:30413"/>
    </cofactor>
</comment>
<evidence type="ECO:0000313" key="10">
    <source>
        <dbReference type="EMBL" id="KAK3169419.1"/>
    </source>
</evidence>
<dbReference type="GO" id="GO:0005506">
    <property type="term" value="F:iron ion binding"/>
    <property type="evidence" value="ECO:0007669"/>
    <property type="project" value="InterPro"/>
</dbReference>
<evidence type="ECO:0000256" key="7">
    <source>
        <dbReference type="ARBA" id="ARBA00023033"/>
    </source>
</evidence>
<dbReference type="Pfam" id="PF00067">
    <property type="entry name" value="p450"/>
    <property type="match status" value="1"/>
</dbReference>
<comment type="similarity">
    <text evidence="2 9">Belongs to the cytochrome P450 family.</text>
</comment>
<accession>A0AAE0DH86</accession>
<dbReference type="Proteomes" id="UP001276659">
    <property type="component" value="Unassembled WGS sequence"/>
</dbReference>
<dbReference type="PRINTS" id="PR01239">
    <property type="entry name" value="EP450IICYP52"/>
</dbReference>
<dbReference type="InterPro" id="IPR017972">
    <property type="entry name" value="Cyt_P450_CS"/>
</dbReference>
<keyword evidence="7 9" id="KW-0503">Monooxygenase</keyword>
<dbReference type="GO" id="GO:0020037">
    <property type="term" value="F:heme binding"/>
    <property type="evidence" value="ECO:0007669"/>
    <property type="project" value="InterPro"/>
</dbReference>
<dbReference type="InterPro" id="IPR002974">
    <property type="entry name" value="Cyt_P450_E_CYP52_ascomycetes"/>
</dbReference>
<evidence type="ECO:0008006" key="12">
    <source>
        <dbReference type="Google" id="ProtNLM"/>
    </source>
</evidence>
<dbReference type="InterPro" id="IPR002402">
    <property type="entry name" value="Cyt_P450_E_grp-II"/>
</dbReference>
<dbReference type="InterPro" id="IPR047146">
    <property type="entry name" value="Cyt_P450_E_CYP52_fungi"/>
</dbReference>
<reference evidence="10" key="1">
    <citation type="submission" date="2022-11" db="EMBL/GenBank/DDBJ databases">
        <title>Chromosomal genome sequence assembly and mating type (MAT) locus characterization of the leprose asexual lichenized fungus Lepraria neglecta (Nyl.) Erichsen.</title>
        <authorList>
            <person name="Allen J.L."/>
            <person name="Pfeffer B."/>
        </authorList>
    </citation>
    <scope>NUCLEOTIDE SEQUENCE</scope>
    <source>
        <strain evidence="10">Allen 5258</strain>
    </source>
</reference>
<evidence type="ECO:0000256" key="4">
    <source>
        <dbReference type="ARBA" id="ARBA00022723"/>
    </source>
</evidence>
<evidence type="ECO:0000256" key="9">
    <source>
        <dbReference type="RuleBase" id="RU000461"/>
    </source>
</evidence>
<dbReference type="PROSITE" id="PS00086">
    <property type="entry name" value="CYTOCHROME_P450"/>
    <property type="match status" value="1"/>
</dbReference>
<dbReference type="SUPFAM" id="SSF48264">
    <property type="entry name" value="Cytochrome P450"/>
    <property type="match status" value="1"/>
</dbReference>
<feature type="binding site" description="axial binding residue" evidence="8">
    <location>
        <position position="442"/>
    </location>
    <ligand>
        <name>heme</name>
        <dbReference type="ChEBI" id="CHEBI:30413"/>
    </ligand>
    <ligandPart>
        <name>Fe</name>
        <dbReference type="ChEBI" id="CHEBI:18248"/>
    </ligandPart>
</feature>
<dbReference type="InterPro" id="IPR036396">
    <property type="entry name" value="Cyt_P450_sf"/>
</dbReference>
<dbReference type="PANTHER" id="PTHR24287:SF19">
    <property type="entry name" value="CYTOCHROME P450"/>
    <property type="match status" value="1"/>
</dbReference>
<dbReference type="AlphaFoldDB" id="A0AAE0DH86"/>
<keyword evidence="4 8" id="KW-0479">Metal-binding</keyword>
<keyword evidence="6 8" id="KW-0408">Iron</keyword>
<evidence type="ECO:0000256" key="1">
    <source>
        <dbReference type="ARBA" id="ARBA00001971"/>
    </source>
</evidence>
<keyword evidence="11" id="KW-1185">Reference proteome</keyword>
<name>A0AAE0DH86_9LECA</name>
<evidence type="ECO:0000256" key="8">
    <source>
        <dbReference type="PIRSR" id="PIRSR602402-1"/>
    </source>
</evidence>
<organism evidence="10 11">
    <name type="scientific">Lepraria neglecta</name>
    <dbReference type="NCBI Taxonomy" id="209136"/>
    <lineage>
        <taxon>Eukaryota</taxon>
        <taxon>Fungi</taxon>
        <taxon>Dikarya</taxon>
        <taxon>Ascomycota</taxon>
        <taxon>Pezizomycotina</taxon>
        <taxon>Lecanoromycetes</taxon>
        <taxon>OSLEUM clade</taxon>
        <taxon>Lecanoromycetidae</taxon>
        <taxon>Lecanorales</taxon>
        <taxon>Lecanorineae</taxon>
        <taxon>Stereocaulaceae</taxon>
        <taxon>Lepraria</taxon>
    </lineage>
</organism>
<proteinExistence type="inferred from homology"/>
<evidence type="ECO:0000256" key="3">
    <source>
        <dbReference type="ARBA" id="ARBA00022617"/>
    </source>
</evidence>
<keyword evidence="5 9" id="KW-0560">Oxidoreductase</keyword>
<dbReference type="CDD" id="cd11063">
    <property type="entry name" value="CYP52"/>
    <property type="match status" value="1"/>
</dbReference>
<protein>
    <recommendedName>
        <fullName evidence="12">Cytochrome P450</fullName>
    </recommendedName>
</protein>
<evidence type="ECO:0000313" key="11">
    <source>
        <dbReference type="Proteomes" id="UP001276659"/>
    </source>
</evidence>
<evidence type="ECO:0000256" key="2">
    <source>
        <dbReference type="ARBA" id="ARBA00010617"/>
    </source>
</evidence>
<keyword evidence="3 8" id="KW-0349">Heme</keyword>
<evidence type="ECO:0000256" key="6">
    <source>
        <dbReference type="ARBA" id="ARBA00023004"/>
    </source>
</evidence>
<gene>
    <name evidence="10" type="ORF">OEA41_008802</name>
</gene>
<dbReference type="PRINTS" id="PR00464">
    <property type="entry name" value="EP450II"/>
</dbReference>